<gene>
    <name evidence="1" type="ORF">ACFPYJ_02755</name>
</gene>
<proteinExistence type="predicted"/>
<reference evidence="2" key="1">
    <citation type="journal article" date="2019" name="Int. J. Syst. Evol. Microbiol.">
        <title>The Global Catalogue of Microorganisms (GCM) 10K type strain sequencing project: providing services to taxonomists for standard genome sequencing and annotation.</title>
        <authorList>
            <consortium name="The Broad Institute Genomics Platform"/>
            <consortium name="The Broad Institute Genome Sequencing Center for Infectious Disease"/>
            <person name="Wu L."/>
            <person name="Ma J."/>
        </authorList>
    </citation>
    <scope>NUCLEOTIDE SEQUENCE [LARGE SCALE GENOMIC DNA]</scope>
    <source>
        <strain evidence="2">CGMCC 1.3240</strain>
    </source>
</reference>
<evidence type="ECO:0000313" key="1">
    <source>
        <dbReference type="EMBL" id="MFC5648047.1"/>
    </source>
</evidence>
<comment type="caution">
    <text evidence="1">The sequence shown here is derived from an EMBL/GenBank/DDBJ whole genome shotgun (WGS) entry which is preliminary data.</text>
</comment>
<evidence type="ECO:0000313" key="2">
    <source>
        <dbReference type="Proteomes" id="UP001596047"/>
    </source>
</evidence>
<dbReference type="InterPro" id="IPR017850">
    <property type="entry name" value="Alkaline_phosphatase_core_sf"/>
</dbReference>
<accession>A0ABW0VSY5</accession>
<dbReference type="Proteomes" id="UP001596047">
    <property type="component" value="Unassembled WGS sequence"/>
</dbReference>
<protein>
    <submittedName>
        <fullName evidence="1">Uncharacterized protein</fullName>
    </submittedName>
</protein>
<keyword evidence="2" id="KW-1185">Reference proteome</keyword>
<dbReference type="RefSeq" id="WP_379186511.1">
    <property type="nucleotide sequence ID" value="NZ_JBHSOW010000014.1"/>
</dbReference>
<sequence length="37" mass="4152">MIFQENVSFDHYFGTNPNAANPSGEPLLCRIRPKSTV</sequence>
<organism evidence="1 2">
    <name type="scientific">Paenibacillus solisilvae</name>
    <dbReference type="NCBI Taxonomy" id="2486751"/>
    <lineage>
        <taxon>Bacteria</taxon>
        <taxon>Bacillati</taxon>
        <taxon>Bacillota</taxon>
        <taxon>Bacilli</taxon>
        <taxon>Bacillales</taxon>
        <taxon>Paenibacillaceae</taxon>
        <taxon>Paenibacillus</taxon>
    </lineage>
</organism>
<dbReference type="Gene3D" id="3.40.720.10">
    <property type="entry name" value="Alkaline Phosphatase, subunit A"/>
    <property type="match status" value="1"/>
</dbReference>
<dbReference type="EMBL" id="JBHSOW010000014">
    <property type="protein sequence ID" value="MFC5648047.1"/>
    <property type="molecule type" value="Genomic_DNA"/>
</dbReference>
<name>A0ABW0VSY5_9BACL</name>